<feature type="domain" description="C2H2-type" evidence="10">
    <location>
        <begin position="52"/>
        <end position="75"/>
    </location>
</feature>
<feature type="binding site" evidence="8">
    <location>
        <position position="217"/>
    </location>
    <ligand>
        <name>substrate</name>
    </ligand>
</feature>
<dbReference type="InterPro" id="IPR000652">
    <property type="entry name" value="Triosephosphate_isomerase"/>
</dbReference>
<evidence type="ECO:0000256" key="6">
    <source>
        <dbReference type="ARBA" id="ARBA00023152"/>
    </source>
</evidence>
<dbReference type="SUPFAM" id="SSF51351">
    <property type="entry name" value="Triosephosphate isomerase (TIM)"/>
    <property type="match status" value="1"/>
</dbReference>
<dbReference type="GO" id="GO:0006096">
    <property type="term" value="P:glycolytic process"/>
    <property type="evidence" value="ECO:0007669"/>
    <property type="project" value="UniProtKB-UniRule"/>
</dbReference>
<dbReference type="PROSITE" id="PS00171">
    <property type="entry name" value="TIM_1"/>
    <property type="match status" value="1"/>
</dbReference>
<comment type="pathway">
    <text evidence="8 9">Carbohydrate biosynthesis; gluconeogenesis.</text>
</comment>
<evidence type="ECO:0000256" key="3">
    <source>
        <dbReference type="ARBA" id="ARBA00007422"/>
    </source>
</evidence>
<evidence type="ECO:0000259" key="10">
    <source>
        <dbReference type="PROSITE" id="PS00028"/>
    </source>
</evidence>
<keyword evidence="12" id="KW-1185">Reference proteome</keyword>
<accession>A0A2A2F791</accession>
<evidence type="ECO:0000256" key="8">
    <source>
        <dbReference type="HAMAP-Rule" id="MF_00147"/>
    </source>
</evidence>
<proteinExistence type="inferred from homology"/>
<feature type="binding site" evidence="8">
    <location>
        <begin position="238"/>
        <end position="239"/>
    </location>
    <ligand>
        <name>substrate</name>
    </ligand>
</feature>
<dbReference type="HAMAP" id="MF_00147_B">
    <property type="entry name" value="TIM_B"/>
    <property type="match status" value="1"/>
</dbReference>
<protein>
    <recommendedName>
        <fullName evidence="8 9">Triosephosphate isomerase</fullName>
        <shortName evidence="8">TIM</shortName>
        <shortName evidence="8">TPI</shortName>
        <ecNumber evidence="8 9">5.3.1.1</ecNumber>
    </recommendedName>
    <alternativeName>
        <fullName evidence="8">Triose-phosphate isomerase</fullName>
    </alternativeName>
</protein>
<organism evidence="11 12">
    <name type="scientific">Halovibrio salipaludis</name>
    <dbReference type="NCBI Taxonomy" id="2032626"/>
    <lineage>
        <taxon>Bacteria</taxon>
        <taxon>Pseudomonadati</taxon>
        <taxon>Pseudomonadota</taxon>
        <taxon>Gammaproteobacteria</taxon>
        <taxon>Oceanospirillales</taxon>
        <taxon>Halomonadaceae</taxon>
        <taxon>Halovibrio</taxon>
    </lineage>
</organism>
<evidence type="ECO:0000313" key="11">
    <source>
        <dbReference type="EMBL" id="PAU80472.1"/>
    </source>
</evidence>
<keyword evidence="7 8" id="KW-0413">Isomerase</keyword>
<keyword evidence="5 8" id="KW-0963">Cytoplasm</keyword>
<dbReference type="UniPathway" id="UPA00138"/>
<evidence type="ECO:0000256" key="9">
    <source>
        <dbReference type="RuleBase" id="RU363013"/>
    </source>
</evidence>
<dbReference type="InterPro" id="IPR013087">
    <property type="entry name" value="Znf_C2H2_type"/>
</dbReference>
<dbReference type="PROSITE" id="PS00028">
    <property type="entry name" value="ZINC_FINGER_C2H2_1"/>
    <property type="match status" value="1"/>
</dbReference>
<evidence type="ECO:0000256" key="2">
    <source>
        <dbReference type="ARBA" id="ARBA00004939"/>
    </source>
</evidence>
<dbReference type="OrthoDB" id="9809429at2"/>
<comment type="caution">
    <text evidence="11">The sequence shown here is derived from an EMBL/GenBank/DDBJ whole genome shotgun (WGS) entry which is preliminary data.</text>
</comment>
<comment type="pathway">
    <text evidence="2">Carbohydrate metabolism; erythritol degradation.</text>
</comment>
<dbReference type="FunFam" id="3.20.20.70:FF:000016">
    <property type="entry name" value="Triosephosphate isomerase"/>
    <property type="match status" value="1"/>
</dbReference>
<comment type="pathway">
    <text evidence="1 8 9">Carbohydrate degradation; glycolysis; D-glyceraldehyde 3-phosphate from glycerone phosphate: step 1/1.</text>
</comment>
<dbReference type="Gene3D" id="3.20.20.70">
    <property type="entry name" value="Aldolase class I"/>
    <property type="match status" value="1"/>
</dbReference>
<reference evidence="11 12" key="1">
    <citation type="submission" date="2017-08" db="EMBL/GenBank/DDBJ databases">
        <title>Halovibrio sewagensis sp. nov., isolated from wastewater of high salinity.</title>
        <authorList>
            <person name="Dong X."/>
            <person name="Zhang G."/>
        </authorList>
    </citation>
    <scope>NUCLEOTIDE SEQUENCE [LARGE SCALE GENOMIC DNA]</scope>
    <source>
        <strain evidence="11 12">YL5-2</strain>
    </source>
</reference>
<dbReference type="AlphaFoldDB" id="A0A2A2F791"/>
<feature type="active site" description="Electrophile" evidence="8">
    <location>
        <position position="96"/>
    </location>
</feature>
<feature type="active site" description="Proton acceptor" evidence="8">
    <location>
        <position position="168"/>
    </location>
</feature>
<dbReference type="GO" id="GO:0019563">
    <property type="term" value="P:glycerol catabolic process"/>
    <property type="evidence" value="ECO:0007669"/>
    <property type="project" value="TreeGrafter"/>
</dbReference>
<feature type="binding site" evidence="8">
    <location>
        <position position="174"/>
    </location>
    <ligand>
        <name>substrate</name>
    </ligand>
</feature>
<dbReference type="RefSeq" id="WP_095617313.1">
    <property type="nucleotide sequence ID" value="NZ_NSKD01000003.1"/>
</dbReference>
<keyword evidence="6 8" id="KW-0324">Glycolysis</keyword>
<dbReference type="InterPro" id="IPR022896">
    <property type="entry name" value="TrioseP_Isoase_bac/euk"/>
</dbReference>
<name>A0A2A2F791_9GAMM</name>
<dbReference type="GO" id="GO:0046166">
    <property type="term" value="P:glyceraldehyde-3-phosphate biosynthetic process"/>
    <property type="evidence" value="ECO:0007669"/>
    <property type="project" value="TreeGrafter"/>
</dbReference>
<dbReference type="GO" id="GO:0004807">
    <property type="term" value="F:triose-phosphate isomerase activity"/>
    <property type="evidence" value="ECO:0007669"/>
    <property type="project" value="UniProtKB-UniRule"/>
</dbReference>
<dbReference type="CDD" id="cd00311">
    <property type="entry name" value="TIM"/>
    <property type="match status" value="1"/>
</dbReference>
<dbReference type="NCBIfam" id="TIGR00419">
    <property type="entry name" value="tim"/>
    <property type="match status" value="1"/>
</dbReference>
<dbReference type="GO" id="GO:0006094">
    <property type="term" value="P:gluconeogenesis"/>
    <property type="evidence" value="ECO:0007669"/>
    <property type="project" value="UniProtKB-UniRule"/>
</dbReference>
<dbReference type="InterPro" id="IPR013785">
    <property type="entry name" value="Aldolase_TIM"/>
</dbReference>
<dbReference type="EC" id="5.3.1.1" evidence="8 9"/>
<evidence type="ECO:0000256" key="7">
    <source>
        <dbReference type="ARBA" id="ARBA00023235"/>
    </source>
</evidence>
<dbReference type="InterPro" id="IPR035990">
    <property type="entry name" value="TIM_sf"/>
</dbReference>
<dbReference type="PROSITE" id="PS51440">
    <property type="entry name" value="TIM_2"/>
    <property type="match status" value="1"/>
</dbReference>
<evidence type="ECO:0000256" key="5">
    <source>
        <dbReference type="ARBA" id="ARBA00022490"/>
    </source>
</evidence>
<dbReference type="InterPro" id="IPR020861">
    <property type="entry name" value="Triosephosphate_isomerase_AS"/>
</dbReference>
<evidence type="ECO:0000256" key="4">
    <source>
        <dbReference type="ARBA" id="ARBA00022432"/>
    </source>
</evidence>
<dbReference type="UniPathway" id="UPA00109">
    <property type="reaction ID" value="UER00189"/>
</dbReference>
<keyword evidence="4 8" id="KW-0312">Gluconeogenesis</keyword>
<comment type="subunit">
    <text evidence="8 9">Homodimer.</text>
</comment>
<comment type="similarity">
    <text evidence="3 8 9">Belongs to the triosephosphate isomerase family.</text>
</comment>
<feature type="binding site" evidence="8">
    <location>
        <begin position="9"/>
        <end position="11"/>
    </location>
    <ligand>
        <name>substrate</name>
    </ligand>
</feature>
<dbReference type="GO" id="GO:0005829">
    <property type="term" value="C:cytosol"/>
    <property type="evidence" value="ECO:0007669"/>
    <property type="project" value="TreeGrafter"/>
</dbReference>
<sequence length="264" mass="28075">MTKPLLIGNWKMNGSLQLNQELLHRLIPKLQQLQKHIDIAVCPPSPYLFQVCDALACTGIVTGAQTVSEHASGAHTGEVSASMLSELKCRFVLVGHSERRLKYAESSAAVAAKFEAVQNAGMTPVLCVGETLEERESGQAAMVIEQQLQAVIDQVGLAGFEQAVVAYEPVWAIGTGEVAQASQIESVHQSIRAFLSSSAPSRKEDPSQRLRIVYGGSVNSSNAAEIFNLADVNGGLIGGASLKADEFIQISESLAETADALVSE</sequence>
<evidence type="ECO:0000256" key="1">
    <source>
        <dbReference type="ARBA" id="ARBA00004680"/>
    </source>
</evidence>
<dbReference type="Proteomes" id="UP000218896">
    <property type="component" value="Unassembled WGS sequence"/>
</dbReference>
<comment type="catalytic activity">
    <reaction evidence="8 9">
        <text>D-glyceraldehyde 3-phosphate = dihydroxyacetone phosphate</text>
        <dbReference type="Rhea" id="RHEA:18585"/>
        <dbReference type="ChEBI" id="CHEBI:57642"/>
        <dbReference type="ChEBI" id="CHEBI:59776"/>
        <dbReference type="EC" id="5.3.1.1"/>
    </reaction>
</comment>
<evidence type="ECO:0000313" key="12">
    <source>
        <dbReference type="Proteomes" id="UP000218896"/>
    </source>
</evidence>
<dbReference type="PANTHER" id="PTHR21139:SF42">
    <property type="entry name" value="TRIOSEPHOSPHATE ISOMERASE"/>
    <property type="match status" value="1"/>
</dbReference>
<gene>
    <name evidence="8" type="primary">tpiA</name>
    <name evidence="11" type="ORF">CK501_08495</name>
</gene>
<dbReference type="EMBL" id="NSKD01000003">
    <property type="protein sequence ID" value="PAU80472.1"/>
    <property type="molecule type" value="Genomic_DNA"/>
</dbReference>
<dbReference type="PANTHER" id="PTHR21139">
    <property type="entry name" value="TRIOSEPHOSPHATE ISOMERASE"/>
    <property type="match status" value="1"/>
</dbReference>
<dbReference type="Pfam" id="PF00121">
    <property type="entry name" value="TIM"/>
    <property type="match status" value="1"/>
</dbReference>
<comment type="function">
    <text evidence="8">Involved in the gluconeogenesis. Catalyzes stereospecifically the conversion of dihydroxyacetone phosphate (DHAP) to D-glyceraldehyde-3-phosphate (G3P).</text>
</comment>
<comment type="subcellular location">
    <subcellularLocation>
        <location evidence="8 9">Cytoplasm</location>
    </subcellularLocation>
</comment>